<dbReference type="AlphaFoldDB" id="A0A7C0U6F6"/>
<dbReference type="Pfam" id="PF01061">
    <property type="entry name" value="ABC2_membrane"/>
    <property type="match status" value="1"/>
</dbReference>
<feature type="transmembrane region" description="Helical" evidence="5">
    <location>
        <begin position="7"/>
        <end position="29"/>
    </location>
</feature>
<dbReference type="EMBL" id="DQWS01000088">
    <property type="protein sequence ID" value="HDD52883.1"/>
    <property type="molecule type" value="Genomic_DNA"/>
</dbReference>
<comment type="caution">
    <text evidence="7">The sequence shown here is derived from an EMBL/GenBank/DDBJ whole genome shotgun (WGS) entry which is preliminary data.</text>
</comment>
<keyword evidence="3 5" id="KW-1133">Transmembrane helix</keyword>
<comment type="subcellular location">
    <subcellularLocation>
        <location evidence="5">Cell membrane</location>
        <topology evidence="5">Multi-pass membrane protein</topology>
    </subcellularLocation>
    <subcellularLocation>
        <location evidence="1">Membrane</location>
        <topology evidence="1">Multi-pass membrane protein</topology>
    </subcellularLocation>
</comment>
<evidence type="ECO:0000256" key="1">
    <source>
        <dbReference type="ARBA" id="ARBA00004141"/>
    </source>
</evidence>
<gene>
    <name evidence="7" type="ORF">ENF32_02285</name>
</gene>
<evidence type="ECO:0000256" key="2">
    <source>
        <dbReference type="ARBA" id="ARBA00022692"/>
    </source>
</evidence>
<feature type="transmembrane region" description="Helical" evidence="5">
    <location>
        <begin position="152"/>
        <end position="172"/>
    </location>
</feature>
<dbReference type="PANTHER" id="PTHR43332">
    <property type="entry name" value="INNER MEMBRANE TRANSPORT PERMEASE YADH-RELATED"/>
    <property type="match status" value="1"/>
</dbReference>
<evidence type="ECO:0000256" key="3">
    <source>
        <dbReference type="ARBA" id="ARBA00022989"/>
    </source>
</evidence>
<dbReference type="InterPro" id="IPR047817">
    <property type="entry name" value="ABC2_TM_bact-type"/>
</dbReference>
<feature type="transmembrane region" description="Helical" evidence="5">
    <location>
        <begin position="210"/>
        <end position="229"/>
    </location>
</feature>
<accession>A0A7C0U6F6</accession>
<comment type="similarity">
    <text evidence="5">Belongs to the ABC-2 integral membrane protein family.</text>
</comment>
<protein>
    <recommendedName>
        <fullName evidence="5">Transport permease protein</fullName>
    </recommendedName>
</protein>
<dbReference type="GO" id="GO:0140359">
    <property type="term" value="F:ABC-type transporter activity"/>
    <property type="evidence" value="ECO:0007669"/>
    <property type="project" value="InterPro"/>
</dbReference>
<dbReference type="PIRSF" id="PIRSF006648">
    <property type="entry name" value="DrrB"/>
    <property type="match status" value="1"/>
</dbReference>
<dbReference type="PRINTS" id="PR00164">
    <property type="entry name" value="ABC2TRNSPORT"/>
</dbReference>
<keyword evidence="4 5" id="KW-0472">Membrane</keyword>
<dbReference type="GO" id="GO:0043190">
    <property type="term" value="C:ATP-binding cassette (ABC) transporter complex"/>
    <property type="evidence" value="ECO:0007669"/>
    <property type="project" value="InterPro"/>
</dbReference>
<evidence type="ECO:0000313" key="7">
    <source>
        <dbReference type="EMBL" id="HDD52883.1"/>
    </source>
</evidence>
<keyword evidence="5" id="KW-0813">Transport</keyword>
<evidence type="ECO:0000259" key="6">
    <source>
        <dbReference type="PROSITE" id="PS51012"/>
    </source>
</evidence>
<dbReference type="Proteomes" id="UP000885690">
    <property type="component" value="Unassembled WGS sequence"/>
</dbReference>
<evidence type="ECO:0000256" key="5">
    <source>
        <dbReference type="RuleBase" id="RU361157"/>
    </source>
</evidence>
<feature type="transmembrane region" description="Helical" evidence="5">
    <location>
        <begin position="122"/>
        <end position="145"/>
    </location>
</feature>
<dbReference type="InterPro" id="IPR000412">
    <property type="entry name" value="ABC_2_transport"/>
</dbReference>
<sequence length="234" mass="25963">MFYRRRGVRTVLSSVIYPALFLLAFGYGIGKGARVSGMSYITFLIPGLITMSSMNQAYGISVEVNVSRYYFKIFEEYLLAPIGRWEIMAGEVLYGMGKGLLPVLFLLGYSAFAGIGLRITPLFLLCLFLHLLAFALLGFIIAMAVESHADQAALSSFVMVPMIFLSDTFYPIDKMPLLARYLGYFSPLTYSTKLIRGTLLPGSHLFSFKYLLLMVVIILALLAVAVVLVERAEA</sequence>
<feature type="transmembrane region" description="Helical" evidence="5">
    <location>
        <begin position="92"/>
        <end position="116"/>
    </location>
</feature>
<proteinExistence type="inferred from homology"/>
<keyword evidence="5" id="KW-1003">Cell membrane</keyword>
<dbReference type="PROSITE" id="PS51012">
    <property type="entry name" value="ABC_TM2"/>
    <property type="match status" value="1"/>
</dbReference>
<keyword evidence="2 5" id="KW-0812">Transmembrane</keyword>
<name>A0A7C0U6F6_9BACT</name>
<dbReference type="PANTHER" id="PTHR43332:SF2">
    <property type="entry name" value="INNER MEMBRANE TRANSPORT PERMEASE YADH"/>
    <property type="match status" value="1"/>
</dbReference>
<feature type="transmembrane region" description="Helical" evidence="5">
    <location>
        <begin position="35"/>
        <end position="51"/>
    </location>
</feature>
<feature type="domain" description="ABC transmembrane type-2" evidence="6">
    <location>
        <begin position="9"/>
        <end position="232"/>
    </location>
</feature>
<reference evidence="7" key="1">
    <citation type="journal article" date="2020" name="mSystems">
        <title>Genome- and Community-Level Interaction Insights into Carbon Utilization and Element Cycling Functions of Hydrothermarchaeota in Hydrothermal Sediment.</title>
        <authorList>
            <person name="Zhou Z."/>
            <person name="Liu Y."/>
            <person name="Xu W."/>
            <person name="Pan J."/>
            <person name="Luo Z.H."/>
            <person name="Li M."/>
        </authorList>
    </citation>
    <scope>NUCLEOTIDE SEQUENCE [LARGE SCALE GENOMIC DNA]</scope>
    <source>
        <strain evidence="7">HyVt-115</strain>
    </source>
</reference>
<dbReference type="InterPro" id="IPR013525">
    <property type="entry name" value="ABC2_TM"/>
</dbReference>
<dbReference type="InterPro" id="IPR052522">
    <property type="entry name" value="ABC-2_transport_permease"/>
</dbReference>
<evidence type="ECO:0000256" key="4">
    <source>
        <dbReference type="ARBA" id="ARBA00023136"/>
    </source>
</evidence>
<organism evidence="7">
    <name type="scientific">Thermosulfidibacter takaii</name>
    <dbReference type="NCBI Taxonomy" id="412593"/>
    <lineage>
        <taxon>Bacteria</taxon>
        <taxon>Pseudomonadati</taxon>
        <taxon>Thermosulfidibacterota</taxon>
        <taxon>Thermosulfidibacteria</taxon>
        <taxon>Thermosulfidibacterales</taxon>
        <taxon>Thermosulfidibacteraceae</taxon>
    </lineage>
</organism>